<dbReference type="RefSeq" id="XP_019050836.1">
    <property type="nucleotide sequence ID" value="XM_019187958.1"/>
</dbReference>
<dbReference type="InterPro" id="IPR005829">
    <property type="entry name" value="Sugar_transporter_CS"/>
</dbReference>
<dbReference type="GO" id="GO:0016020">
    <property type="term" value="C:membrane"/>
    <property type="evidence" value="ECO:0007669"/>
    <property type="project" value="UniProtKB-SubCell"/>
</dbReference>
<sequence length="588" mass="63406">MASSPVEKPGNVLGGTQPLSKYGGLNGNALLYAVVAIATCGFSLFGYDQGLMSGIIASRQFNTEFPATKQRDANDVHAGTVQGSVTSCYEVGCFIGALIAFFIGDKMGRRKMMFGGAVVMIVGTVISVTAFGPGDTSGRGNVGGFVQFIVGRVITGFGNGANTATIPSWVAETSKAHNRGFLICMEASTVAVGTVIAYWIDFGLSFVDSSVSWRFPIAMQILFALILIGGVAVLPESPRWLIAHGYPEEGLKVIAALDARSIDDPVSIADHKKIVDALAAQAQVKSNKTRDLFKMGKQQHLRRALVGASTQLFQQIGGCNAVIYYSTVLFENQIGLDTQLSLILGGVLSVVYMIFALTSFFLVERVGRRKLFLWGTIGQAVSMFITFGCLLPGDAQSAKGAAFGLYFFIAWFGATWLPLPWLYPAELNSMAVRTQANAVSTMVNWLFNFTVVQVLPTMTASIGAYTFLFFGLINLVFLPFIYFFYPETTGRSLEELDVIFAHAHLTQRRPTLVAAELPKLSDHQIQEMTDRYDIHGGANTEDPEAYGAPVNSGEPDTTLPPVHPQDHANSGEATRVPSPTEGHVKPAQ</sequence>
<evidence type="ECO:0000256" key="7">
    <source>
        <dbReference type="ARBA" id="ARBA00049119"/>
    </source>
</evidence>
<comment type="subcellular location">
    <subcellularLocation>
        <location evidence="1">Membrane</location>
        <topology evidence="1">Multi-pass membrane protein</topology>
    </subcellularLocation>
</comment>
<keyword evidence="14" id="KW-1185">Reference proteome</keyword>
<reference evidence="12" key="1">
    <citation type="submission" date="2013-07" db="EMBL/GenBank/DDBJ databases">
        <title>The Genome Sequence of Cryptococcus bestiolae CBS10118.</title>
        <authorList>
            <consortium name="The Broad Institute Genome Sequencing Platform"/>
            <person name="Cuomo C."/>
            <person name="Litvintseva A."/>
            <person name="Chen Y."/>
            <person name="Heitman J."/>
            <person name="Sun S."/>
            <person name="Springer D."/>
            <person name="Dromer F."/>
            <person name="Young S.K."/>
            <person name="Zeng Q."/>
            <person name="Gargeya S."/>
            <person name="Fitzgerald M."/>
            <person name="Abouelleil A."/>
            <person name="Alvarado L."/>
            <person name="Berlin A.M."/>
            <person name="Chapman S.B."/>
            <person name="Dewar J."/>
            <person name="Goldberg J."/>
            <person name="Griggs A."/>
            <person name="Gujja S."/>
            <person name="Hansen M."/>
            <person name="Howarth C."/>
            <person name="Imamovic A."/>
            <person name="Larimer J."/>
            <person name="McCowan C."/>
            <person name="Murphy C."/>
            <person name="Pearson M."/>
            <person name="Priest M."/>
            <person name="Roberts A."/>
            <person name="Saif S."/>
            <person name="Shea T."/>
            <person name="Sykes S."/>
            <person name="Wortman J."/>
            <person name="Nusbaum C."/>
            <person name="Birren B."/>
        </authorList>
    </citation>
    <scope>NUCLEOTIDE SEQUENCE [LARGE SCALE GENOMIC DNA]</scope>
    <source>
        <strain evidence="12">CBS 10118</strain>
    </source>
</reference>
<evidence type="ECO:0000256" key="4">
    <source>
        <dbReference type="ARBA" id="ARBA00022692"/>
    </source>
</evidence>
<dbReference type="PROSITE" id="PS00216">
    <property type="entry name" value="SUGAR_TRANSPORT_1"/>
    <property type="match status" value="1"/>
</dbReference>
<reference evidence="13" key="2">
    <citation type="submission" date="2013-07" db="EMBL/GenBank/DDBJ databases">
        <authorList>
            <consortium name="The Broad Institute Genome Sequencing Platform"/>
            <person name="Cuomo C."/>
            <person name="Litvintseva A."/>
            <person name="Chen Y."/>
            <person name="Heitman J."/>
            <person name="Sun S."/>
            <person name="Springer D."/>
            <person name="Dromer F."/>
            <person name="Young S.K."/>
            <person name="Zeng Q."/>
            <person name="Gargeya S."/>
            <person name="Fitzgerald M."/>
            <person name="Abouelleil A."/>
            <person name="Alvarado L."/>
            <person name="Berlin A.M."/>
            <person name="Chapman S.B."/>
            <person name="Dewar J."/>
            <person name="Goldberg J."/>
            <person name="Griggs A."/>
            <person name="Gujja S."/>
            <person name="Hansen M."/>
            <person name="Howarth C."/>
            <person name="Imamovic A."/>
            <person name="Larimer J."/>
            <person name="McCowan C."/>
            <person name="Murphy C."/>
            <person name="Pearson M."/>
            <person name="Priest M."/>
            <person name="Roberts A."/>
            <person name="Saif S."/>
            <person name="Shea T."/>
            <person name="Sykes S."/>
            <person name="Wortman J."/>
            <person name="Nusbaum C."/>
            <person name="Birren B."/>
        </authorList>
    </citation>
    <scope>NUCLEOTIDE SEQUENCE</scope>
    <source>
        <strain evidence="13">CBS 10118</strain>
    </source>
</reference>
<reference evidence="13" key="4">
    <citation type="submission" date="2024-02" db="EMBL/GenBank/DDBJ databases">
        <title>Comparative genomics of Cryptococcus and Kwoniella reveals pathogenesis evolution and contrasting modes of karyotype evolution via chromosome fusion or intercentromeric recombination.</title>
        <authorList>
            <person name="Coelho M.A."/>
            <person name="David-Palma M."/>
            <person name="Shea T."/>
            <person name="Bowers K."/>
            <person name="McGinley-Smith S."/>
            <person name="Mohammad A.W."/>
            <person name="Gnirke A."/>
            <person name="Yurkov A.M."/>
            <person name="Nowrousian M."/>
            <person name="Sun S."/>
            <person name="Cuomo C.A."/>
            <person name="Heitman J."/>
        </authorList>
    </citation>
    <scope>NUCLEOTIDE SEQUENCE</scope>
    <source>
        <strain evidence="13">CBS 10118</strain>
    </source>
</reference>
<feature type="transmembrane region" description="Helical" evidence="10">
    <location>
        <begin position="29"/>
        <end position="47"/>
    </location>
</feature>
<keyword evidence="5 10" id="KW-1133">Transmembrane helix</keyword>
<comment type="catalytic activity">
    <reaction evidence="7">
        <text>myo-inositol(out) + H(+)(out) = myo-inositol(in) + H(+)(in)</text>
        <dbReference type="Rhea" id="RHEA:60364"/>
        <dbReference type="ChEBI" id="CHEBI:15378"/>
        <dbReference type="ChEBI" id="CHEBI:17268"/>
    </reaction>
</comment>
<dbReference type="InterPro" id="IPR050360">
    <property type="entry name" value="MFS_Sugar_Transporters"/>
</dbReference>
<dbReference type="EMBL" id="CP144541">
    <property type="protein sequence ID" value="WVW80606.1"/>
    <property type="molecule type" value="Genomic_DNA"/>
</dbReference>
<evidence type="ECO:0000313" key="12">
    <source>
        <dbReference type="EMBL" id="OCF29766.1"/>
    </source>
</evidence>
<dbReference type="EMBL" id="KI894018">
    <property type="protein sequence ID" value="OCF29766.1"/>
    <property type="molecule type" value="Genomic_DNA"/>
</dbReference>
<keyword evidence="4 10" id="KW-0812">Transmembrane</keyword>
<dbReference type="GO" id="GO:0005351">
    <property type="term" value="F:carbohydrate:proton symporter activity"/>
    <property type="evidence" value="ECO:0007669"/>
    <property type="project" value="TreeGrafter"/>
</dbReference>
<feature type="transmembrane region" description="Helical" evidence="10">
    <location>
        <begin position="212"/>
        <end position="234"/>
    </location>
</feature>
<feature type="transmembrane region" description="Helical" evidence="10">
    <location>
        <begin position="144"/>
        <end position="169"/>
    </location>
</feature>
<reference evidence="12" key="3">
    <citation type="submission" date="2014-01" db="EMBL/GenBank/DDBJ databases">
        <title>Evolution of pathogenesis and genome organization in the Tremellales.</title>
        <authorList>
            <person name="Cuomo C."/>
            <person name="Litvintseva A."/>
            <person name="Heitman J."/>
            <person name="Chen Y."/>
            <person name="Sun S."/>
            <person name="Springer D."/>
            <person name="Dromer F."/>
            <person name="Young S."/>
            <person name="Zeng Q."/>
            <person name="Chapman S."/>
            <person name="Gujja S."/>
            <person name="Saif S."/>
            <person name="Birren B."/>
        </authorList>
    </citation>
    <scope>NUCLEOTIDE SEQUENCE</scope>
    <source>
        <strain evidence="12">CBS 10118</strain>
    </source>
</reference>
<dbReference type="AlphaFoldDB" id="A0A1B9GFI4"/>
<protein>
    <submittedName>
        <fullName evidence="12">Monosaccharide transporter</fullName>
    </submittedName>
</protein>
<feature type="transmembrane region" description="Helical" evidence="10">
    <location>
        <begin position="371"/>
        <end position="393"/>
    </location>
</feature>
<dbReference type="NCBIfam" id="TIGR00879">
    <property type="entry name" value="SP"/>
    <property type="match status" value="1"/>
</dbReference>
<dbReference type="PRINTS" id="PR00171">
    <property type="entry name" value="SUGRTRNSPORT"/>
</dbReference>
<dbReference type="InterPro" id="IPR020846">
    <property type="entry name" value="MFS_dom"/>
</dbReference>
<gene>
    <name evidence="12" type="ORF">I302_01279</name>
    <name evidence="13" type="ORF">I302_102592</name>
</gene>
<dbReference type="OrthoDB" id="2544694at2759"/>
<feature type="transmembrane region" description="Helical" evidence="10">
    <location>
        <begin position="436"/>
        <end position="456"/>
    </location>
</feature>
<dbReference type="PANTHER" id="PTHR48022:SF55">
    <property type="entry name" value="SUGAR TRANSPORTER STL1"/>
    <property type="match status" value="1"/>
</dbReference>
<feature type="domain" description="Major facilitator superfamily (MFS) profile" evidence="11">
    <location>
        <begin position="34"/>
        <end position="489"/>
    </location>
</feature>
<evidence type="ECO:0000256" key="8">
    <source>
        <dbReference type="RuleBase" id="RU003346"/>
    </source>
</evidence>
<dbReference type="InterPro" id="IPR036259">
    <property type="entry name" value="MFS_trans_sf"/>
</dbReference>
<proteinExistence type="inferred from homology"/>
<dbReference type="VEuPathDB" id="FungiDB:I302_01279"/>
<dbReference type="Pfam" id="PF00083">
    <property type="entry name" value="Sugar_tr"/>
    <property type="match status" value="1"/>
</dbReference>
<feature type="transmembrane region" description="Helical" evidence="10">
    <location>
        <begin position="112"/>
        <end position="132"/>
    </location>
</feature>
<accession>A0A1B9GFI4</accession>
<feature type="transmembrane region" description="Helical" evidence="10">
    <location>
        <begin position="181"/>
        <end position="200"/>
    </location>
</feature>
<evidence type="ECO:0000256" key="6">
    <source>
        <dbReference type="ARBA" id="ARBA00023136"/>
    </source>
</evidence>
<dbReference type="KEGG" id="kbi:30205678"/>
<feature type="transmembrane region" description="Helical" evidence="10">
    <location>
        <begin position="405"/>
        <end position="424"/>
    </location>
</feature>
<evidence type="ECO:0000256" key="9">
    <source>
        <dbReference type="SAM" id="MobiDB-lite"/>
    </source>
</evidence>
<name>A0A1B9GFI4_9TREE</name>
<keyword evidence="6 10" id="KW-0472">Membrane</keyword>
<dbReference type="Proteomes" id="UP000092730">
    <property type="component" value="Chromosome 1"/>
</dbReference>
<evidence type="ECO:0000313" key="13">
    <source>
        <dbReference type="EMBL" id="WVW80606.1"/>
    </source>
</evidence>
<dbReference type="FunFam" id="1.20.1250.20:FF:000061">
    <property type="entry name" value="MFS sugar transporter"/>
    <property type="match status" value="1"/>
</dbReference>
<dbReference type="Gene3D" id="1.20.1250.20">
    <property type="entry name" value="MFS general substrate transporter like domains"/>
    <property type="match status" value="1"/>
</dbReference>
<feature type="transmembrane region" description="Helical" evidence="10">
    <location>
        <begin position="304"/>
        <end position="327"/>
    </location>
</feature>
<evidence type="ECO:0000259" key="11">
    <source>
        <dbReference type="PROSITE" id="PS50850"/>
    </source>
</evidence>
<dbReference type="SUPFAM" id="SSF103473">
    <property type="entry name" value="MFS general substrate transporter"/>
    <property type="match status" value="1"/>
</dbReference>
<evidence type="ECO:0000256" key="1">
    <source>
        <dbReference type="ARBA" id="ARBA00004141"/>
    </source>
</evidence>
<feature type="transmembrane region" description="Helical" evidence="10">
    <location>
        <begin position="339"/>
        <end position="362"/>
    </location>
</feature>
<dbReference type="InterPro" id="IPR005828">
    <property type="entry name" value="MFS_sugar_transport-like"/>
</dbReference>
<feature type="region of interest" description="Disordered" evidence="9">
    <location>
        <begin position="534"/>
        <end position="588"/>
    </location>
</feature>
<dbReference type="PROSITE" id="PS50850">
    <property type="entry name" value="MFS"/>
    <property type="match status" value="1"/>
</dbReference>
<evidence type="ECO:0000256" key="3">
    <source>
        <dbReference type="ARBA" id="ARBA00022448"/>
    </source>
</evidence>
<dbReference type="GeneID" id="30205678"/>
<evidence type="ECO:0000256" key="10">
    <source>
        <dbReference type="SAM" id="Phobius"/>
    </source>
</evidence>
<keyword evidence="3 8" id="KW-0813">Transport</keyword>
<evidence type="ECO:0000313" key="14">
    <source>
        <dbReference type="Proteomes" id="UP000092730"/>
    </source>
</evidence>
<evidence type="ECO:0000256" key="5">
    <source>
        <dbReference type="ARBA" id="ARBA00022989"/>
    </source>
</evidence>
<feature type="transmembrane region" description="Helical" evidence="10">
    <location>
        <begin position="462"/>
        <end position="485"/>
    </location>
</feature>
<dbReference type="PANTHER" id="PTHR48022">
    <property type="entry name" value="PLASTIDIC GLUCOSE TRANSPORTER 4"/>
    <property type="match status" value="1"/>
</dbReference>
<comment type="similarity">
    <text evidence="2 8">Belongs to the major facilitator superfamily. Sugar transporter (TC 2.A.1.1) family.</text>
</comment>
<evidence type="ECO:0000256" key="2">
    <source>
        <dbReference type="ARBA" id="ARBA00010992"/>
    </source>
</evidence>
<organism evidence="12">
    <name type="scientific">Kwoniella bestiolae CBS 10118</name>
    <dbReference type="NCBI Taxonomy" id="1296100"/>
    <lineage>
        <taxon>Eukaryota</taxon>
        <taxon>Fungi</taxon>
        <taxon>Dikarya</taxon>
        <taxon>Basidiomycota</taxon>
        <taxon>Agaricomycotina</taxon>
        <taxon>Tremellomycetes</taxon>
        <taxon>Tremellales</taxon>
        <taxon>Cryptococcaceae</taxon>
        <taxon>Kwoniella</taxon>
    </lineage>
</organism>
<dbReference type="InterPro" id="IPR003663">
    <property type="entry name" value="Sugar/inositol_transpt"/>
</dbReference>